<keyword evidence="4 7" id="KW-0812">Transmembrane</keyword>
<dbReference type="GO" id="GO:0004713">
    <property type="term" value="F:protein tyrosine kinase activity"/>
    <property type="evidence" value="ECO:0007669"/>
    <property type="project" value="TreeGrafter"/>
</dbReference>
<evidence type="ECO:0000256" key="4">
    <source>
        <dbReference type="ARBA" id="ARBA00022692"/>
    </source>
</evidence>
<dbReference type="AlphaFoldDB" id="A0A0A7FVL8"/>
<dbReference type="Proteomes" id="UP000030635">
    <property type="component" value="Chromosome"/>
</dbReference>
<accession>A0A0A7FVL8</accession>
<feature type="domain" description="Polysaccharide chain length determinant N-terminal" evidence="8">
    <location>
        <begin position="40"/>
        <end position="130"/>
    </location>
</feature>
<evidence type="ECO:0000256" key="5">
    <source>
        <dbReference type="ARBA" id="ARBA00022989"/>
    </source>
</evidence>
<sequence>MKKYDIIVNAYEQIINILLIIINKKIFKQEETRGKNMSEENINISEIFSALKQRYKLIIAITLGFTLISGIVSFFVIKPKYETNVKLFIGKEESKKTEYNSSEVQMYQKLLTTYAEVIKTDDLIEKALKEKKIDKEIDEIKDRLKVTPRADTQILEISYTDADKELAFNFINGITSNFIKDSKKLIPNGNVQIIEKVRMPENPVSPNKKLNILIAFVLGLMVSVGLSLLLEFMDNTFKSKTDLEQALDLPVLSTIPEFDSLDLDDRRASRRR</sequence>
<dbReference type="HOGENOM" id="CLU_082668_0_1_9"/>
<evidence type="ECO:0000256" key="2">
    <source>
        <dbReference type="ARBA" id="ARBA00006683"/>
    </source>
</evidence>
<dbReference type="InterPro" id="IPR003856">
    <property type="entry name" value="LPS_length_determ_N"/>
</dbReference>
<reference evidence="10 11" key="1">
    <citation type="journal article" date="2015" name="Infect. Genet. Evol.">
        <title>Genomic sequences of six botulinum neurotoxin-producing strains representing three clostridial species illustrate the mobility and diversity of botulinum neurotoxin genes.</title>
        <authorList>
            <person name="Smith T.J."/>
            <person name="Hill K.K."/>
            <person name="Xie G."/>
            <person name="Foley B.T."/>
            <person name="Williamson C.H."/>
            <person name="Foster J.T."/>
            <person name="Johnson S.L."/>
            <person name="Chertkov O."/>
            <person name="Teshima H."/>
            <person name="Gibbons H.S."/>
            <person name="Johnsky L.A."/>
            <person name="Karavis M.A."/>
            <person name="Smith L.A."/>
        </authorList>
    </citation>
    <scope>NUCLEOTIDE SEQUENCE [LARGE SCALE GENOMIC DNA]</scope>
    <source>
        <strain evidence="10">Sullivan</strain>
    </source>
</reference>
<dbReference type="PANTHER" id="PTHR32309">
    <property type="entry name" value="TYROSINE-PROTEIN KINASE"/>
    <property type="match status" value="1"/>
</dbReference>
<name>A0A0A7FVL8_9CLOT</name>
<keyword evidence="3" id="KW-1003">Cell membrane</keyword>
<dbReference type="Pfam" id="PF13807">
    <property type="entry name" value="GNVR"/>
    <property type="match status" value="1"/>
</dbReference>
<evidence type="ECO:0000313" key="11">
    <source>
        <dbReference type="Proteomes" id="UP000030635"/>
    </source>
</evidence>
<dbReference type="eggNOG" id="COG3944">
    <property type="taxonomic scope" value="Bacteria"/>
</dbReference>
<dbReference type="InterPro" id="IPR050445">
    <property type="entry name" value="Bact_polysacc_biosynth/exp"/>
</dbReference>
<keyword evidence="6 7" id="KW-0472">Membrane</keyword>
<feature type="transmembrane region" description="Helical" evidence="7">
    <location>
        <begin position="57"/>
        <end position="77"/>
    </location>
</feature>
<dbReference type="KEGG" id="cbv:U729_543"/>
<evidence type="ECO:0000259" key="9">
    <source>
        <dbReference type="Pfam" id="PF13807"/>
    </source>
</evidence>
<keyword evidence="5 7" id="KW-1133">Transmembrane helix</keyword>
<dbReference type="GO" id="GO:0005886">
    <property type="term" value="C:plasma membrane"/>
    <property type="evidence" value="ECO:0007669"/>
    <property type="project" value="UniProtKB-SubCell"/>
</dbReference>
<evidence type="ECO:0000259" key="8">
    <source>
        <dbReference type="Pfam" id="PF02706"/>
    </source>
</evidence>
<evidence type="ECO:0000256" key="1">
    <source>
        <dbReference type="ARBA" id="ARBA00004651"/>
    </source>
</evidence>
<gene>
    <name evidence="10" type="ORF">U729_543</name>
</gene>
<evidence type="ECO:0000256" key="3">
    <source>
        <dbReference type="ARBA" id="ARBA00022475"/>
    </source>
</evidence>
<dbReference type="PANTHER" id="PTHR32309:SF13">
    <property type="entry name" value="FERRIC ENTEROBACTIN TRANSPORT PROTEIN FEPE"/>
    <property type="match status" value="1"/>
</dbReference>
<organism evidence="10 11">
    <name type="scientific">Clostridium baratii str. Sullivan</name>
    <dbReference type="NCBI Taxonomy" id="1415775"/>
    <lineage>
        <taxon>Bacteria</taxon>
        <taxon>Bacillati</taxon>
        <taxon>Bacillota</taxon>
        <taxon>Clostridia</taxon>
        <taxon>Eubacteriales</taxon>
        <taxon>Clostridiaceae</taxon>
        <taxon>Clostridium</taxon>
    </lineage>
</organism>
<comment type="similarity">
    <text evidence="2">Belongs to the CpsC/CapA family.</text>
</comment>
<protein>
    <submittedName>
        <fullName evidence="10">Chain length determinant family protein</fullName>
    </submittedName>
</protein>
<evidence type="ECO:0000256" key="7">
    <source>
        <dbReference type="SAM" id="Phobius"/>
    </source>
</evidence>
<dbReference type="InterPro" id="IPR032807">
    <property type="entry name" value="GNVR"/>
</dbReference>
<dbReference type="Pfam" id="PF02706">
    <property type="entry name" value="Wzz"/>
    <property type="match status" value="1"/>
</dbReference>
<feature type="domain" description="Tyrosine-protein kinase G-rich" evidence="9">
    <location>
        <begin position="187"/>
        <end position="229"/>
    </location>
</feature>
<evidence type="ECO:0000256" key="6">
    <source>
        <dbReference type="ARBA" id="ARBA00023136"/>
    </source>
</evidence>
<evidence type="ECO:0000313" key="10">
    <source>
        <dbReference type="EMBL" id="AIY83674.1"/>
    </source>
</evidence>
<dbReference type="EMBL" id="CP006905">
    <property type="protein sequence ID" value="AIY83674.1"/>
    <property type="molecule type" value="Genomic_DNA"/>
</dbReference>
<proteinExistence type="inferred from homology"/>
<comment type="subcellular location">
    <subcellularLocation>
        <location evidence="1">Cell membrane</location>
        <topology evidence="1">Multi-pass membrane protein</topology>
    </subcellularLocation>
</comment>
<keyword evidence="11" id="KW-1185">Reference proteome</keyword>
<feature type="transmembrane region" description="Helical" evidence="7">
    <location>
        <begin position="210"/>
        <end position="230"/>
    </location>
</feature>